<evidence type="ECO:0000256" key="3">
    <source>
        <dbReference type="ARBA" id="ARBA00023163"/>
    </source>
</evidence>
<keyword evidence="7" id="KW-1185">Reference proteome</keyword>
<dbReference type="Proteomes" id="UP000614996">
    <property type="component" value="Unassembled WGS sequence"/>
</dbReference>
<dbReference type="Pfam" id="PF17939">
    <property type="entry name" value="TetR_C_30"/>
    <property type="match status" value="1"/>
</dbReference>
<name>A0A8J4A9Q3_9ACTN</name>
<feature type="domain" description="HTH tetR-type" evidence="4">
    <location>
        <begin position="18"/>
        <end position="65"/>
    </location>
</feature>
<dbReference type="GO" id="GO:0000976">
    <property type="term" value="F:transcription cis-regulatory region binding"/>
    <property type="evidence" value="ECO:0007669"/>
    <property type="project" value="TreeGrafter"/>
</dbReference>
<evidence type="ECO:0000313" key="7">
    <source>
        <dbReference type="Proteomes" id="UP000614996"/>
    </source>
</evidence>
<dbReference type="Gene3D" id="1.10.357.10">
    <property type="entry name" value="Tetracycline Repressor, domain 2"/>
    <property type="match status" value="1"/>
</dbReference>
<dbReference type="RefSeq" id="WP_207124647.1">
    <property type="nucleotide sequence ID" value="NZ_BOPO01000032.1"/>
</dbReference>
<dbReference type="InterPro" id="IPR001647">
    <property type="entry name" value="HTH_TetR"/>
</dbReference>
<proteinExistence type="predicted"/>
<keyword evidence="1" id="KW-0805">Transcription regulation</keyword>
<keyword evidence="3" id="KW-0804">Transcription</keyword>
<comment type="caution">
    <text evidence="6">The sequence shown here is derived from an EMBL/GenBank/DDBJ whole genome shotgun (WGS) entry which is preliminary data.</text>
</comment>
<reference evidence="7" key="1">
    <citation type="journal article" date="2021" name="Int. J. Syst. Evol. Microbiol.">
        <title>Actinocatenispora comari sp. nov., an endophytic actinomycete isolated from aerial parts of Comarum salesowianum.</title>
        <authorList>
            <person name="Oyunbileg N."/>
            <person name="Iizaka Y."/>
            <person name="Hamada M."/>
            <person name="Davaapurev B.O."/>
            <person name="Fukumoto A."/>
            <person name="Tsetseg B."/>
            <person name="Kato F."/>
            <person name="Tamura T."/>
            <person name="Batkhuu J."/>
            <person name="Anzai Y."/>
        </authorList>
    </citation>
    <scope>NUCLEOTIDE SEQUENCE [LARGE SCALE GENOMIC DNA]</scope>
    <source>
        <strain evidence="7">NUM-2625</strain>
    </source>
</reference>
<dbReference type="PANTHER" id="PTHR30055">
    <property type="entry name" value="HTH-TYPE TRANSCRIPTIONAL REGULATOR RUTR"/>
    <property type="match status" value="1"/>
</dbReference>
<sequence length="216" mass="23898">MSSKAARTERSDATREQILLAAERLFAEHGLYAVSNRQVSEAAGQGNNFAVGYHFGTKTDLIRAIFRRHDDRIDELRTALVAGTAGSDSVRDWVACLVRPVTEHLAELGSPSWYGRFGAQVTTDPALRALTTDEALSRPSIQRILDGLGRCLPELPDEVGRERSDLTRLMLVHMVAERERALAEGGELRRATWRDTADGLIDAIVGVWLAPVTRHR</sequence>
<dbReference type="EMBL" id="BOPO01000032">
    <property type="protein sequence ID" value="GIL26878.1"/>
    <property type="molecule type" value="Genomic_DNA"/>
</dbReference>
<evidence type="ECO:0000256" key="2">
    <source>
        <dbReference type="ARBA" id="ARBA00023125"/>
    </source>
</evidence>
<keyword evidence="2" id="KW-0238">DNA-binding</keyword>
<gene>
    <name evidence="6" type="ORF">NUM_21320</name>
</gene>
<evidence type="ECO:0000259" key="5">
    <source>
        <dbReference type="Pfam" id="PF17939"/>
    </source>
</evidence>
<dbReference type="GO" id="GO:0003700">
    <property type="term" value="F:DNA-binding transcription factor activity"/>
    <property type="evidence" value="ECO:0007669"/>
    <property type="project" value="TreeGrafter"/>
</dbReference>
<evidence type="ECO:0000313" key="6">
    <source>
        <dbReference type="EMBL" id="GIL26878.1"/>
    </source>
</evidence>
<protein>
    <submittedName>
        <fullName evidence="6">TetR family transcriptional regulator</fullName>
    </submittedName>
</protein>
<dbReference type="InterPro" id="IPR009057">
    <property type="entry name" value="Homeodomain-like_sf"/>
</dbReference>
<dbReference type="AlphaFoldDB" id="A0A8J4A9Q3"/>
<dbReference type="InterPro" id="IPR050109">
    <property type="entry name" value="HTH-type_TetR-like_transc_reg"/>
</dbReference>
<organism evidence="6 7">
    <name type="scientific">Actinocatenispora comari</name>
    <dbReference type="NCBI Taxonomy" id="2807577"/>
    <lineage>
        <taxon>Bacteria</taxon>
        <taxon>Bacillati</taxon>
        <taxon>Actinomycetota</taxon>
        <taxon>Actinomycetes</taxon>
        <taxon>Micromonosporales</taxon>
        <taxon>Micromonosporaceae</taxon>
        <taxon>Actinocatenispora</taxon>
    </lineage>
</organism>
<dbReference type="InterPro" id="IPR041586">
    <property type="entry name" value="PsrA_TetR_C"/>
</dbReference>
<feature type="domain" description="PsrA tetracyclin repressor-like C-terminal" evidence="5">
    <location>
        <begin position="96"/>
        <end position="206"/>
    </location>
</feature>
<evidence type="ECO:0000259" key="4">
    <source>
        <dbReference type="Pfam" id="PF00440"/>
    </source>
</evidence>
<dbReference type="Pfam" id="PF00440">
    <property type="entry name" value="TetR_N"/>
    <property type="match status" value="1"/>
</dbReference>
<accession>A0A8J4A9Q3</accession>
<dbReference type="PANTHER" id="PTHR30055:SF234">
    <property type="entry name" value="HTH-TYPE TRANSCRIPTIONAL REGULATOR BETI"/>
    <property type="match status" value="1"/>
</dbReference>
<dbReference type="SUPFAM" id="SSF46689">
    <property type="entry name" value="Homeodomain-like"/>
    <property type="match status" value="1"/>
</dbReference>
<evidence type="ECO:0000256" key="1">
    <source>
        <dbReference type="ARBA" id="ARBA00023015"/>
    </source>
</evidence>